<name>A0A9Q9PC71_BACPU</name>
<gene>
    <name evidence="2" type="primary">p36c</name>
    <name evidence="2" type="ORF">SBRMV_036</name>
</gene>
<keyword evidence="2" id="KW-0614">Plasmid</keyword>
<organism evidence="2">
    <name type="scientific">Bacillus pumilus</name>
    <name type="common">Bacillus mesentericus</name>
    <dbReference type="NCBI Taxonomy" id="1408"/>
    <lineage>
        <taxon>Bacteria</taxon>
        <taxon>Bacillati</taxon>
        <taxon>Bacillota</taxon>
        <taxon>Bacilli</taxon>
        <taxon>Bacillales</taxon>
        <taxon>Bacillaceae</taxon>
        <taxon>Bacillus</taxon>
    </lineage>
</organism>
<dbReference type="Gene3D" id="1.10.260.40">
    <property type="entry name" value="lambda repressor-like DNA-binding domains"/>
    <property type="match status" value="1"/>
</dbReference>
<dbReference type="InterPro" id="IPR001387">
    <property type="entry name" value="Cro/C1-type_HTH"/>
</dbReference>
<protein>
    <recommendedName>
        <fullName evidence="1">HTH cro/C1-type domain-containing protein</fullName>
    </recommendedName>
</protein>
<dbReference type="PROSITE" id="PS50943">
    <property type="entry name" value="HTH_CROC1"/>
    <property type="match status" value="1"/>
</dbReference>
<evidence type="ECO:0000259" key="1">
    <source>
        <dbReference type="PROSITE" id="PS50943"/>
    </source>
</evidence>
<dbReference type="SMART" id="SM00530">
    <property type="entry name" value="HTH_XRE"/>
    <property type="match status" value="1"/>
</dbReference>
<sequence length="127" mass="14935">MIENFDLANFLIQKRRALNMTQKEVALETGLTPAYISLLEKKERKPSAATIKKLAKPLRFTHQEYMNLIEYIAKLQKKDDSSPHSKQNPNAITKEFDITELTDEDIHKIEEYIELLKIKNKYKQKKD</sequence>
<dbReference type="CDD" id="cd00093">
    <property type="entry name" value="HTH_XRE"/>
    <property type="match status" value="1"/>
</dbReference>
<accession>A0A9Q9PC71</accession>
<reference evidence="2" key="1">
    <citation type="submission" date="2018-10" db="EMBL/GenBank/DDBJ databases">
        <authorList>
            <person name="Singh K. P."/>
            <person name="Ramachandran G."/>
            <person name="Val-Calvo J."/>
            <person name="Meijer J.J. W."/>
            <person name="Miguel-Arribas A."/>
            <person name="Gago Cordoba C."/>
        </authorList>
    </citation>
    <scope>NUCLEOTIDE SEQUENCE</scope>
    <source>
        <strain evidence="2">1</strain>
        <plasmid evidence="2">p576</plasmid>
    </source>
</reference>
<evidence type="ECO:0000313" key="2">
    <source>
        <dbReference type="EMBL" id="VCT93321.1"/>
    </source>
</evidence>
<dbReference type="AlphaFoldDB" id="A0A9Q9PC71"/>
<dbReference type="EMBL" id="LR026976">
    <property type="protein sequence ID" value="VCT93321.1"/>
    <property type="molecule type" value="Genomic_DNA"/>
</dbReference>
<dbReference type="GO" id="GO:0003677">
    <property type="term" value="F:DNA binding"/>
    <property type="evidence" value="ECO:0007669"/>
    <property type="project" value="InterPro"/>
</dbReference>
<geneLocation type="plasmid" evidence="2">
    <name>p576</name>
</geneLocation>
<dbReference type="InterPro" id="IPR010982">
    <property type="entry name" value="Lambda_DNA-bd_dom_sf"/>
</dbReference>
<proteinExistence type="predicted"/>
<dbReference type="Pfam" id="PF01381">
    <property type="entry name" value="HTH_3"/>
    <property type="match status" value="1"/>
</dbReference>
<dbReference type="SUPFAM" id="SSF47413">
    <property type="entry name" value="lambda repressor-like DNA-binding domains"/>
    <property type="match status" value="1"/>
</dbReference>
<feature type="domain" description="HTH cro/C1-type" evidence="1">
    <location>
        <begin position="11"/>
        <end position="65"/>
    </location>
</feature>